<dbReference type="EMBL" id="FJ822135">
    <property type="protein sequence ID" value="ACO37023.1"/>
    <property type="molecule type" value="Genomic_DNA"/>
</dbReference>
<dbReference type="GeneID" id="7750957"/>
<gene>
    <name evidence="1" type="ORF">lb338_phage_102</name>
</gene>
<accession>C1KFL2</accession>
<dbReference type="KEGG" id="vg:7750957"/>
<dbReference type="Proteomes" id="UP000001878">
    <property type="component" value="Segment"/>
</dbReference>
<evidence type="ECO:0000313" key="2">
    <source>
        <dbReference type="Proteomes" id="UP000001878"/>
    </source>
</evidence>
<dbReference type="RefSeq" id="YP_002790781.1">
    <property type="nucleotide sequence ID" value="NC_012530.1"/>
</dbReference>
<protein>
    <submittedName>
        <fullName evidence="1">Uncharacterized protein</fullName>
    </submittedName>
</protein>
<name>C1KFL2_9CAUD</name>
<organism evidence="1 2">
    <name type="scientific">Lactobacillus phage Lb338-1</name>
    <dbReference type="NCBI Taxonomy" id="2892342"/>
    <lineage>
        <taxon>Viruses</taxon>
        <taxon>Duplodnaviria</taxon>
        <taxon>Heunggongvirae</taxon>
        <taxon>Uroviricota</taxon>
        <taxon>Caudoviricetes</taxon>
        <taxon>Herelleviridae</taxon>
        <taxon>Mooreparkvirus</taxon>
        <taxon>Mooreparkvirus Lb3381</taxon>
    </lineage>
</organism>
<keyword evidence="2" id="KW-1185">Reference proteome</keyword>
<sequence length="154" mass="17080">MKVKVAKTASEFLRVSDKEKKQLVEESAEKIVDIVKDLWENHDFSVNDAMKDKVVDSVNPDDPMGTVFSANLTNDKVESVYEILSQALISKDDVSKRVGELIGKGNAFDLGDAKVNKSFVQAYIEKANSNPAEPAVLSIRFSLLLPEYGDKDEK</sequence>
<evidence type="ECO:0000313" key="1">
    <source>
        <dbReference type="EMBL" id="ACO37023.1"/>
    </source>
</evidence>
<proteinExistence type="predicted"/>
<reference evidence="1 2" key="1">
    <citation type="journal article" date="2009" name="Gene">
        <title>Genome of a virulent bacteriophage Lb338-1 that lyses the probiotic Lactobacillus paracasei cheese strain.</title>
        <authorList>
            <person name="Alemayehu D."/>
            <person name="Ross R.P."/>
            <person name="O'Sullivan O."/>
            <person name="Coffey A."/>
            <person name="Stanton C."/>
            <person name="Fitzgerald G.F."/>
            <person name="McAuliffe O."/>
        </authorList>
    </citation>
    <scope>NUCLEOTIDE SEQUENCE [LARGE SCALE GENOMIC DNA]</scope>
    <source>
        <strain evidence="1">Lb338-1</strain>
    </source>
</reference>